<evidence type="ECO:0000313" key="2">
    <source>
        <dbReference type="Proteomes" id="UP000799324"/>
    </source>
</evidence>
<evidence type="ECO:0000313" key="1">
    <source>
        <dbReference type="EMBL" id="KAF2659866.1"/>
    </source>
</evidence>
<gene>
    <name evidence="1" type="ORF">K491DRAFT_120292</name>
</gene>
<dbReference type="PANTHER" id="PTHR37576">
    <property type="entry name" value="DEFECT AT LOW TEMPERATURE PROTEIN 1"/>
    <property type="match status" value="1"/>
</dbReference>
<sequence>MIRVAVTTNGQPVEKWLEQWKFQPTVYLATASTIANVALSYALGECVAIAWWIKAMQPNTRLRDLHDIWSFKNSFRDILCAGTRFNHVAMAALVVALVPVNGPLLQRASSVQQETVVEKRNITIPIAQVFPAGFTGVNTGHVQEAGELTPVFSDIVRDYSDRRSINVTGSGCKSICKGQMLGAGYQIHCESEAVPYYPASWNDRMYLFTTNFTYHEDDHGLIGYTSRFESVCNSTWNKNKRDFRIAQDKCVLTPATLEYPIRLTNDTIELDPAGSFQTDRVMSTHLVKYMRQRGRSTHGGMWLALKARFDSCYSMRNIGAVGYQTESEGSVALEYQDVRQSGDCDHTLNDVTVTTLTATRELAFRTALAAAALNFTFSNDA</sequence>
<accession>A0A6A6TKA3</accession>
<dbReference type="AlphaFoldDB" id="A0A6A6TKA3"/>
<dbReference type="EMBL" id="MU004303">
    <property type="protein sequence ID" value="KAF2659866.1"/>
    <property type="molecule type" value="Genomic_DNA"/>
</dbReference>
<dbReference type="OrthoDB" id="5357734at2759"/>
<dbReference type="InterPro" id="IPR021514">
    <property type="entry name" value="DUF3176"/>
</dbReference>
<reference evidence="1" key="1">
    <citation type="journal article" date="2020" name="Stud. Mycol.">
        <title>101 Dothideomycetes genomes: a test case for predicting lifestyles and emergence of pathogens.</title>
        <authorList>
            <person name="Haridas S."/>
            <person name="Albert R."/>
            <person name="Binder M."/>
            <person name="Bloem J."/>
            <person name="Labutti K."/>
            <person name="Salamov A."/>
            <person name="Andreopoulos B."/>
            <person name="Baker S."/>
            <person name="Barry K."/>
            <person name="Bills G."/>
            <person name="Bluhm B."/>
            <person name="Cannon C."/>
            <person name="Castanera R."/>
            <person name="Culley D."/>
            <person name="Daum C."/>
            <person name="Ezra D."/>
            <person name="Gonzalez J."/>
            <person name="Henrissat B."/>
            <person name="Kuo A."/>
            <person name="Liang C."/>
            <person name="Lipzen A."/>
            <person name="Lutzoni F."/>
            <person name="Magnuson J."/>
            <person name="Mondo S."/>
            <person name="Nolan M."/>
            <person name="Ohm R."/>
            <person name="Pangilinan J."/>
            <person name="Park H.-J."/>
            <person name="Ramirez L."/>
            <person name="Alfaro M."/>
            <person name="Sun H."/>
            <person name="Tritt A."/>
            <person name="Yoshinaga Y."/>
            <person name="Zwiers L.-H."/>
            <person name="Turgeon B."/>
            <person name="Goodwin S."/>
            <person name="Spatafora J."/>
            <person name="Crous P."/>
            <person name="Grigoriev I."/>
        </authorList>
    </citation>
    <scope>NUCLEOTIDE SEQUENCE</scope>
    <source>
        <strain evidence="1">CBS 122681</strain>
    </source>
</reference>
<dbReference type="Pfam" id="PF11374">
    <property type="entry name" value="DUF3176"/>
    <property type="match status" value="1"/>
</dbReference>
<proteinExistence type="predicted"/>
<dbReference type="PANTHER" id="PTHR37576:SF2">
    <property type="entry name" value="DEFECT AT LOW TEMPERATURE PROTEIN 1"/>
    <property type="match status" value="1"/>
</dbReference>
<protein>
    <submittedName>
        <fullName evidence="1">Uncharacterized protein</fullName>
    </submittedName>
</protein>
<name>A0A6A6TKA3_9PLEO</name>
<dbReference type="Proteomes" id="UP000799324">
    <property type="component" value="Unassembled WGS sequence"/>
</dbReference>
<keyword evidence="2" id="KW-1185">Reference proteome</keyword>
<organism evidence="1 2">
    <name type="scientific">Lophiostoma macrostomum CBS 122681</name>
    <dbReference type="NCBI Taxonomy" id="1314788"/>
    <lineage>
        <taxon>Eukaryota</taxon>
        <taxon>Fungi</taxon>
        <taxon>Dikarya</taxon>
        <taxon>Ascomycota</taxon>
        <taxon>Pezizomycotina</taxon>
        <taxon>Dothideomycetes</taxon>
        <taxon>Pleosporomycetidae</taxon>
        <taxon>Pleosporales</taxon>
        <taxon>Lophiostomataceae</taxon>
        <taxon>Lophiostoma</taxon>
    </lineage>
</organism>